<name>A0ABY2SPC9_9HYPH</name>
<keyword evidence="2" id="KW-1185">Reference proteome</keyword>
<dbReference type="Proteomes" id="UP000305202">
    <property type="component" value="Unassembled WGS sequence"/>
</dbReference>
<organism evidence="1 2">
    <name type="scientific">Martelella alba</name>
    <dbReference type="NCBI Taxonomy" id="2590451"/>
    <lineage>
        <taxon>Bacteria</taxon>
        <taxon>Pseudomonadati</taxon>
        <taxon>Pseudomonadota</taxon>
        <taxon>Alphaproteobacteria</taxon>
        <taxon>Hyphomicrobiales</taxon>
        <taxon>Aurantimonadaceae</taxon>
        <taxon>Martelella</taxon>
    </lineage>
</organism>
<sequence length="67" mass="8099">MYRSVTAQPRRIQEDPSAATPNWRFYTNRQGQWGWCQAEHSGYIVRCSTRFFQFRRDCIHDAEQHGY</sequence>
<proteinExistence type="predicted"/>
<evidence type="ECO:0000313" key="2">
    <source>
        <dbReference type="Proteomes" id="UP000305202"/>
    </source>
</evidence>
<reference evidence="1 2" key="1">
    <citation type="submission" date="2019-04" db="EMBL/GenBank/DDBJ databases">
        <authorList>
            <person name="Li M."/>
            <person name="Gao C."/>
        </authorList>
    </citation>
    <scope>NUCLEOTIDE SEQUENCE [LARGE SCALE GENOMIC DNA]</scope>
    <source>
        <strain evidence="1 2">BGMRC 2031</strain>
    </source>
</reference>
<dbReference type="RefSeq" id="WP_136988859.1">
    <property type="nucleotide sequence ID" value="NZ_SZPQ01000003.1"/>
</dbReference>
<accession>A0ABY2SPC9</accession>
<evidence type="ECO:0000313" key="1">
    <source>
        <dbReference type="EMBL" id="TKI07864.1"/>
    </source>
</evidence>
<dbReference type="EMBL" id="SZPQ01000003">
    <property type="protein sequence ID" value="TKI07864.1"/>
    <property type="molecule type" value="Genomic_DNA"/>
</dbReference>
<comment type="caution">
    <text evidence="1">The sequence shown here is derived from an EMBL/GenBank/DDBJ whole genome shotgun (WGS) entry which is preliminary data.</text>
</comment>
<protein>
    <submittedName>
        <fullName evidence="1">Uncharacterized protein</fullName>
    </submittedName>
</protein>
<gene>
    <name evidence="1" type="ORF">FCN80_05360</name>
</gene>